<proteinExistence type="predicted"/>
<name>A0A1H5J9J0_9ACTN</name>
<dbReference type="AlphaFoldDB" id="A0A1H5J9J0"/>
<dbReference type="Proteomes" id="UP000181980">
    <property type="component" value="Unassembled WGS sequence"/>
</dbReference>
<organism evidence="1 2">
    <name type="scientific">Jiangella alba</name>
    <dbReference type="NCBI Taxonomy" id="561176"/>
    <lineage>
        <taxon>Bacteria</taxon>
        <taxon>Bacillati</taxon>
        <taxon>Actinomycetota</taxon>
        <taxon>Actinomycetes</taxon>
        <taxon>Jiangellales</taxon>
        <taxon>Jiangellaceae</taxon>
        <taxon>Jiangella</taxon>
    </lineage>
</organism>
<sequence>MNDITVNEMAAEVAAELSALTGVTWSVELDRHGWSSPDCAWLLAPDDQELSIRANGHRLTGRAVIRGVLPDGAREVARVDSRGITVTLGRGARAIAREIHRRLLPTYLPSLAEVREALRRWDEARDRAHAVLAELAPLLGLTHERHDRHDRAFVTLHGDGFHGFVEVGHSGTPVKLEFTGLSVEIARAMLTALGSRWKAPRDGDHR</sequence>
<accession>A0A1H5J9J0</accession>
<dbReference type="RefSeq" id="WP_069114507.1">
    <property type="nucleotide sequence ID" value="NZ_FNUC01000003.1"/>
</dbReference>
<dbReference type="EMBL" id="FNUC01000003">
    <property type="protein sequence ID" value="SEE48278.1"/>
    <property type="molecule type" value="Genomic_DNA"/>
</dbReference>
<dbReference type="OrthoDB" id="3514520at2"/>
<dbReference type="STRING" id="561176.SAMN04488561_1466"/>
<keyword evidence="2" id="KW-1185">Reference proteome</keyword>
<protein>
    <submittedName>
        <fullName evidence="1">Uncharacterized protein</fullName>
    </submittedName>
</protein>
<gene>
    <name evidence="1" type="ORF">SAMN04488561_1466</name>
</gene>
<reference evidence="2" key="1">
    <citation type="submission" date="2016-10" db="EMBL/GenBank/DDBJ databases">
        <authorList>
            <person name="Varghese N."/>
            <person name="Submissions S."/>
        </authorList>
    </citation>
    <scope>NUCLEOTIDE SEQUENCE [LARGE SCALE GENOMIC DNA]</scope>
    <source>
        <strain evidence="2">DSM 45237</strain>
    </source>
</reference>
<evidence type="ECO:0000313" key="1">
    <source>
        <dbReference type="EMBL" id="SEE48278.1"/>
    </source>
</evidence>
<evidence type="ECO:0000313" key="2">
    <source>
        <dbReference type="Proteomes" id="UP000181980"/>
    </source>
</evidence>